<protein>
    <submittedName>
        <fullName evidence="3">Synaptonemal complex protein 3</fullName>
    </submittedName>
</protein>
<feature type="domain" description="GP-PDE" evidence="2">
    <location>
        <begin position="57"/>
        <end position="323"/>
    </location>
</feature>
<dbReference type="SUPFAM" id="SSF51695">
    <property type="entry name" value="PLC-like phosphodiesterases"/>
    <property type="match status" value="1"/>
</dbReference>
<evidence type="ECO:0000313" key="3">
    <source>
        <dbReference type="EMBL" id="TFK05778.1"/>
    </source>
</evidence>
<dbReference type="GO" id="GO:0070291">
    <property type="term" value="P:N-acylethanolamine metabolic process"/>
    <property type="evidence" value="ECO:0007669"/>
    <property type="project" value="TreeGrafter"/>
</dbReference>
<dbReference type="Proteomes" id="UP000297703">
    <property type="component" value="Unassembled WGS sequence"/>
</dbReference>
<gene>
    <name evidence="3" type="ORF">DR999_PMT11620</name>
</gene>
<evidence type="ECO:0000259" key="2">
    <source>
        <dbReference type="PROSITE" id="PS51704"/>
    </source>
</evidence>
<dbReference type="AlphaFoldDB" id="A0A4D9EDL3"/>
<keyword evidence="4" id="KW-1185">Reference proteome</keyword>
<comment type="similarity">
    <text evidence="1">Belongs to the glycerophosphoryl diester phosphodiesterase family.</text>
</comment>
<dbReference type="GO" id="GO:0006644">
    <property type="term" value="P:phospholipid metabolic process"/>
    <property type="evidence" value="ECO:0007669"/>
    <property type="project" value="TreeGrafter"/>
</dbReference>
<dbReference type="STRING" id="55544.A0A4D9EDL3"/>
<dbReference type="InterPro" id="IPR030395">
    <property type="entry name" value="GP_PDE_dom"/>
</dbReference>
<dbReference type="OrthoDB" id="197419at2759"/>
<evidence type="ECO:0000313" key="4">
    <source>
        <dbReference type="Proteomes" id="UP000297703"/>
    </source>
</evidence>
<reference evidence="3 4" key="2">
    <citation type="submission" date="2019-04" db="EMBL/GenBank/DDBJ databases">
        <title>The genome sequence of big-headed turtle.</title>
        <authorList>
            <person name="Gong S."/>
        </authorList>
    </citation>
    <scope>NUCLEOTIDE SEQUENCE [LARGE SCALE GENOMIC DNA]</scope>
    <source>
        <strain evidence="3">DO16091913</strain>
        <tissue evidence="3">Muscle</tissue>
    </source>
</reference>
<comment type="caution">
    <text evidence="3">The sequence shown here is derived from an EMBL/GenBank/DDBJ whole genome shotgun (WGS) entry which is preliminary data.</text>
</comment>
<sequence length="323" mass="36946">MLLGAFTTLLGALLVLSRSPMLSCLLTGGLYLALRLFSLEPVSLQRAQHIVQPHGTAARIAHRGGGHDAPENTLAAIRQAAENGATGVELDLEFTADGIPILMHDDTVERTTDGSGSLRDFTFEEIRKLNPSAKHRLWRDFRGEKVPTLKEAVMECMHYNLIIYFDVKGHANQAVDALKLLYLEYPRLYNSSIVCSFIPEIVYKMRQSDRNVVTALTHRPWSLSHFGDGKPRFDCFWKHYGYMMMDIILDWSLHNFLWYLCGVSAFLMQKNYISQEYVRQWSSRGVQVVGWTVNTFTEKMYYETILETSYITDSLVEDCDPHY</sequence>
<evidence type="ECO:0000256" key="1">
    <source>
        <dbReference type="ARBA" id="ARBA00007277"/>
    </source>
</evidence>
<name>A0A4D9EDL3_9SAUR</name>
<dbReference type="InterPro" id="IPR017946">
    <property type="entry name" value="PLC-like_Pdiesterase_TIM-brl"/>
</dbReference>
<dbReference type="Gene3D" id="3.20.20.190">
    <property type="entry name" value="Phosphatidylinositol (PI) phosphodiesterase"/>
    <property type="match status" value="1"/>
</dbReference>
<dbReference type="EMBL" id="QXTE01000108">
    <property type="protein sequence ID" value="TFK05778.1"/>
    <property type="molecule type" value="Genomic_DNA"/>
</dbReference>
<accession>A0A4D9EDL3</accession>
<dbReference type="GO" id="GO:0008889">
    <property type="term" value="F:glycerophosphodiester phosphodiesterase activity"/>
    <property type="evidence" value="ECO:0007669"/>
    <property type="project" value="TreeGrafter"/>
</dbReference>
<organism evidence="3 4">
    <name type="scientific">Platysternon megacephalum</name>
    <name type="common">big-headed turtle</name>
    <dbReference type="NCBI Taxonomy" id="55544"/>
    <lineage>
        <taxon>Eukaryota</taxon>
        <taxon>Metazoa</taxon>
        <taxon>Chordata</taxon>
        <taxon>Craniata</taxon>
        <taxon>Vertebrata</taxon>
        <taxon>Euteleostomi</taxon>
        <taxon>Archelosauria</taxon>
        <taxon>Testudinata</taxon>
        <taxon>Testudines</taxon>
        <taxon>Cryptodira</taxon>
        <taxon>Durocryptodira</taxon>
        <taxon>Testudinoidea</taxon>
        <taxon>Platysternidae</taxon>
        <taxon>Platysternon</taxon>
    </lineage>
</organism>
<dbReference type="PANTHER" id="PTHR46320">
    <property type="entry name" value="GLYCEROPHOSPHODIESTER PHOSPHODIESTERASE 1"/>
    <property type="match status" value="1"/>
</dbReference>
<dbReference type="Pfam" id="PF03009">
    <property type="entry name" value="GDPD"/>
    <property type="match status" value="1"/>
</dbReference>
<dbReference type="GO" id="GO:0006580">
    <property type="term" value="P:ethanolamine metabolic process"/>
    <property type="evidence" value="ECO:0007669"/>
    <property type="project" value="TreeGrafter"/>
</dbReference>
<dbReference type="PANTHER" id="PTHR46320:SF1">
    <property type="entry name" value="GLYCEROPHOSPHODIESTER PHOSPHODIESTERASE 1"/>
    <property type="match status" value="1"/>
</dbReference>
<dbReference type="CDD" id="cd08573">
    <property type="entry name" value="GDPD_GDE1"/>
    <property type="match status" value="1"/>
</dbReference>
<dbReference type="PROSITE" id="PS51704">
    <property type="entry name" value="GP_PDE"/>
    <property type="match status" value="1"/>
</dbReference>
<reference evidence="3 4" key="1">
    <citation type="submission" date="2019-04" db="EMBL/GenBank/DDBJ databases">
        <title>Draft genome of the big-headed turtle Platysternon megacephalum.</title>
        <authorList>
            <person name="Gong S."/>
        </authorList>
    </citation>
    <scope>NUCLEOTIDE SEQUENCE [LARGE SCALE GENOMIC DNA]</scope>
    <source>
        <strain evidence="3">DO16091913</strain>
        <tissue evidence="3">Muscle</tissue>
    </source>
</reference>
<proteinExistence type="inferred from homology"/>
<dbReference type="GO" id="GO:0005886">
    <property type="term" value="C:plasma membrane"/>
    <property type="evidence" value="ECO:0007669"/>
    <property type="project" value="TreeGrafter"/>
</dbReference>